<gene>
    <name evidence="2" type="ORF">VL20_1564</name>
</gene>
<feature type="domain" description="PIN" evidence="1">
    <location>
        <begin position="24"/>
        <end position="127"/>
    </location>
</feature>
<organism evidence="2 3">
    <name type="scientific">Microcystis panniformis FACHB-1757</name>
    <dbReference type="NCBI Taxonomy" id="1638788"/>
    <lineage>
        <taxon>Bacteria</taxon>
        <taxon>Bacillati</taxon>
        <taxon>Cyanobacteriota</taxon>
        <taxon>Cyanophyceae</taxon>
        <taxon>Oscillatoriophycideae</taxon>
        <taxon>Chroococcales</taxon>
        <taxon>Microcystaceae</taxon>
        <taxon>Microcystis</taxon>
    </lineage>
</organism>
<dbReference type="PANTHER" id="PTHR42188">
    <property type="entry name" value="23S RRNA-SPECIFIC ENDONUCLEASE VAPC20"/>
    <property type="match status" value="1"/>
</dbReference>
<dbReference type="InterPro" id="IPR039018">
    <property type="entry name" value="VapC20-like"/>
</dbReference>
<dbReference type="PATRIC" id="fig|1638788.3.peg.1564"/>
<dbReference type="RefSeq" id="WP_052275980.1">
    <property type="nucleotide sequence ID" value="NZ_CP011339.1"/>
</dbReference>
<dbReference type="Pfam" id="PF01850">
    <property type="entry name" value="PIN"/>
    <property type="match status" value="1"/>
</dbReference>
<evidence type="ECO:0000259" key="1">
    <source>
        <dbReference type="Pfam" id="PF01850"/>
    </source>
</evidence>
<proteinExistence type="predicted"/>
<dbReference type="Proteomes" id="UP000068167">
    <property type="component" value="Chromosome"/>
</dbReference>
<dbReference type="EMBL" id="CP011339">
    <property type="protein sequence ID" value="AKV66722.1"/>
    <property type="molecule type" value="Genomic_DNA"/>
</dbReference>
<dbReference type="AlphaFoldDB" id="A0A0K1RXV1"/>
<dbReference type="InterPro" id="IPR002716">
    <property type="entry name" value="PIN_dom"/>
</dbReference>
<sequence length="135" mass="15701">MRTIFADTFYWTASINPRDNWHGQVIAITRTLEQFCLVTTEEVLAETLTFFSAHGSQMRQRACQLVQGIIKNPNIQVIHQTHESFLAGLTLYKNRPDKEYSLIDCISMQTMRELEIIEILTHDKHFTQEGFVILL</sequence>
<dbReference type="InterPro" id="IPR029060">
    <property type="entry name" value="PIN-like_dom_sf"/>
</dbReference>
<dbReference type="PANTHER" id="PTHR42188:SF1">
    <property type="entry name" value="23S RRNA-SPECIFIC ENDONUCLEASE VAPC20"/>
    <property type="match status" value="1"/>
</dbReference>
<protein>
    <recommendedName>
        <fullName evidence="1">PIN domain-containing protein</fullName>
    </recommendedName>
</protein>
<dbReference type="KEGG" id="mpk:VL20_1564"/>
<name>A0A0K1RXV1_9CHRO</name>
<evidence type="ECO:0000313" key="2">
    <source>
        <dbReference type="EMBL" id="AKV66722.1"/>
    </source>
</evidence>
<dbReference type="SUPFAM" id="SSF88723">
    <property type="entry name" value="PIN domain-like"/>
    <property type="match status" value="1"/>
</dbReference>
<dbReference type="GO" id="GO:0004521">
    <property type="term" value="F:RNA endonuclease activity"/>
    <property type="evidence" value="ECO:0007669"/>
    <property type="project" value="InterPro"/>
</dbReference>
<reference evidence="2 3" key="1">
    <citation type="journal article" date="2016" name="Stand. Genomic Sci.">
        <title>Complete genome sequence and genomic characterization of Microcystis panniformis FACHB 1757 by third-generation sequencing.</title>
        <authorList>
            <person name="Zhang J.Y."/>
            <person name="Guan R."/>
            <person name="Zhang H.J."/>
            <person name="Li H."/>
            <person name="Xiao P."/>
            <person name="Yu G.L."/>
            <person name="Du L."/>
            <person name="Cao D.M."/>
            <person name="Zhu B.C."/>
            <person name="Li R.H."/>
            <person name="Lu Z.H."/>
        </authorList>
    </citation>
    <scope>NUCLEOTIDE SEQUENCE [LARGE SCALE GENOMIC DNA]</scope>
    <source>
        <strain evidence="2 3">FACHB-1757</strain>
    </source>
</reference>
<keyword evidence="3" id="KW-1185">Reference proteome</keyword>
<evidence type="ECO:0000313" key="3">
    <source>
        <dbReference type="Proteomes" id="UP000068167"/>
    </source>
</evidence>
<accession>A0A0K1RXV1</accession>
<dbReference type="Gene3D" id="3.40.50.1010">
    <property type="entry name" value="5'-nuclease"/>
    <property type="match status" value="1"/>
</dbReference>
<dbReference type="GO" id="GO:0016075">
    <property type="term" value="P:rRNA catabolic process"/>
    <property type="evidence" value="ECO:0007669"/>
    <property type="project" value="TreeGrafter"/>
</dbReference>